<feature type="domain" description="HAMP" evidence="6">
    <location>
        <begin position="345"/>
        <end position="398"/>
    </location>
</feature>
<dbReference type="SUPFAM" id="SSF58104">
    <property type="entry name" value="Methyl-accepting chemotaxis protein (MCP) signaling domain"/>
    <property type="match status" value="1"/>
</dbReference>
<evidence type="ECO:0000256" key="1">
    <source>
        <dbReference type="ARBA" id="ARBA00023224"/>
    </source>
</evidence>
<dbReference type="PROSITE" id="PS50885">
    <property type="entry name" value="HAMP"/>
    <property type="match status" value="1"/>
</dbReference>
<keyword evidence="4" id="KW-0812">Transmembrane</keyword>
<dbReference type="PROSITE" id="PS50111">
    <property type="entry name" value="CHEMOTAXIS_TRANSDUC_2"/>
    <property type="match status" value="1"/>
</dbReference>
<dbReference type="SUPFAM" id="SSF141371">
    <property type="entry name" value="PilZ domain-like"/>
    <property type="match status" value="1"/>
</dbReference>
<feature type="transmembrane region" description="Helical" evidence="4">
    <location>
        <begin position="321"/>
        <end position="344"/>
    </location>
</feature>
<dbReference type="AlphaFoldDB" id="A0A2T4YWH3"/>
<dbReference type="RefSeq" id="WP_108179616.1">
    <property type="nucleotide sequence ID" value="NZ_PZZL01000024.1"/>
</dbReference>
<dbReference type="GO" id="GO:0035438">
    <property type="term" value="F:cyclic-di-GMP binding"/>
    <property type="evidence" value="ECO:0007669"/>
    <property type="project" value="InterPro"/>
</dbReference>
<dbReference type="Gene3D" id="6.10.340.10">
    <property type="match status" value="1"/>
</dbReference>
<accession>A0A2T4YWH3</accession>
<evidence type="ECO:0000259" key="6">
    <source>
        <dbReference type="PROSITE" id="PS50885"/>
    </source>
</evidence>
<dbReference type="PANTHER" id="PTHR32089:SF112">
    <property type="entry name" value="LYSOZYME-LIKE PROTEIN-RELATED"/>
    <property type="match status" value="1"/>
</dbReference>
<gene>
    <name evidence="7" type="ORF">C8P69_1244</name>
</gene>
<dbReference type="OrthoDB" id="354287at2"/>
<dbReference type="GO" id="GO:0007165">
    <property type="term" value="P:signal transduction"/>
    <property type="evidence" value="ECO:0007669"/>
    <property type="project" value="UniProtKB-KW"/>
</dbReference>
<keyword evidence="4" id="KW-1133">Transmembrane helix</keyword>
<dbReference type="GO" id="GO:0016020">
    <property type="term" value="C:membrane"/>
    <property type="evidence" value="ECO:0007669"/>
    <property type="project" value="InterPro"/>
</dbReference>
<dbReference type="Pfam" id="PF00015">
    <property type="entry name" value="MCPsignal"/>
    <property type="match status" value="1"/>
</dbReference>
<dbReference type="Pfam" id="PF00672">
    <property type="entry name" value="HAMP"/>
    <property type="match status" value="1"/>
</dbReference>
<keyword evidence="1 3" id="KW-0807">Transducer</keyword>
<comment type="caution">
    <text evidence="7">The sequence shown here is derived from an EMBL/GenBank/DDBJ whole genome shotgun (WGS) entry which is preliminary data.</text>
</comment>
<dbReference type="PANTHER" id="PTHR32089">
    <property type="entry name" value="METHYL-ACCEPTING CHEMOTAXIS PROTEIN MCPB"/>
    <property type="match status" value="1"/>
</dbReference>
<dbReference type="PRINTS" id="PR00260">
    <property type="entry name" value="CHEMTRNSDUCR"/>
</dbReference>
<dbReference type="Proteomes" id="UP000241808">
    <property type="component" value="Unassembled WGS sequence"/>
</dbReference>
<dbReference type="InterPro" id="IPR004090">
    <property type="entry name" value="Chemotax_Me-accpt_rcpt"/>
</dbReference>
<organism evidence="7 8">
    <name type="scientific">Phreatobacter oligotrophus</name>
    <dbReference type="NCBI Taxonomy" id="1122261"/>
    <lineage>
        <taxon>Bacteria</taxon>
        <taxon>Pseudomonadati</taxon>
        <taxon>Pseudomonadota</taxon>
        <taxon>Alphaproteobacteria</taxon>
        <taxon>Hyphomicrobiales</taxon>
        <taxon>Phreatobacteraceae</taxon>
        <taxon>Phreatobacter</taxon>
    </lineage>
</organism>
<dbReference type="GO" id="GO:0004888">
    <property type="term" value="F:transmembrane signaling receptor activity"/>
    <property type="evidence" value="ECO:0007669"/>
    <property type="project" value="InterPro"/>
</dbReference>
<evidence type="ECO:0000256" key="3">
    <source>
        <dbReference type="PROSITE-ProRule" id="PRU00284"/>
    </source>
</evidence>
<dbReference type="InterPro" id="IPR003660">
    <property type="entry name" value="HAMP_dom"/>
</dbReference>
<dbReference type="EMBL" id="PZZL01000024">
    <property type="protein sequence ID" value="PTM48458.1"/>
    <property type="molecule type" value="Genomic_DNA"/>
</dbReference>
<dbReference type="Gene3D" id="1.10.287.950">
    <property type="entry name" value="Methyl-accepting chemotaxis protein"/>
    <property type="match status" value="1"/>
</dbReference>
<evidence type="ECO:0000256" key="4">
    <source>
        <dbReference type="SAM" id="Phobius"/>
    </source>
</evidence>
<evidence type="ECO:0000313" key="7">
    <source>
        <dbReference type="EMBL" id="PTM48458.1"/>
    </source>
</evidence>
<evidence type="ECO:0000313" key="8">
    <source>
        <dbReference type="Proteomes" id="UP000241808"/>
    </source>
</evidence>
<evidence type="ECO:0000259" key="5">
    <source>
        <dbReference type="PROSITE" id="PS50111"/>
    </source>
</evidence>
<keyword evidence="8" id="KW-1185">Reference proteome</keyword>
<protein>
    <submittedName>
        <fullName evidence="7">Methyl-accepting chemotaxis protein</fullName>
    </submittedName>
</protein>
<feature type="domain" description="Methyl-accepting transducer" evidence="5">
    <location>
        <begin position="445"/>
        <end position="660"/>
    </location>
</feature>
<sequence length="784" mass="83568">MLRSIKQISLALCGVLGIAVVGFAATGVWQEYARLKASERAARSVEALGYLTRGLVELSFERSLTQVGLALDAPFPADFANLRRTQQGKADDLFNRLEQHIASNDFAPSRQEFIDRMTALRRQIAAIRDKADRDLTLPRTARTANAAELVDSLKQAIAEMFSNADRLRVDSRSLTPEIVAHDLLMQRAWVMREYGGRERTYFAIAALTRGPLTQAAILEMASAHGRVLQSWELSQFVLQRPFIAARLKSAADRMRANYFGSYDRIRQAMYAAGSSGQYPMDFKAYFDASTSALDDATAMIDAAVATNVSLAADMTAASRQALATIVAVTVLALGMVAFMIYFFIMRVSVRVAQTADLMERVAGGDLSVAANHLAGADEIGRLAAALGVFRTNALDRLRLEQAARSETERERLRQTQLEGLIADFRAQVSTYLASLGSKTTAMRNSAAVLSDVASHATREAEAARTASSAAADDVGTVAQAADELKASIQEIAEQTMRTASVVDDTNKVAERTQVEISQLAALTDRIGAVVATIRAIAEQTNLLALNATIESARAGEAGRGFSVVASEVKQLAQQTARATEEIAGEIAQVQTATRQAVSAIEGITVRIGEIRSASGIVSAAMTEQDASTQSIVEAIGSAAAGAREATASAETVSGTIGETTRQAGEVHTVSDELGVVTEELARAVDGFLSAVASDLGDRRQHLRHKVREAVVVSAGGQRAATVILDISESGAKIQGAAFCTVGASVTLEWPAGRLISAKVVRVGQNDVGLRFDRPISLEPFGIAA</sequence>
<dbReference type="InterPro" id="IPR004089">
    <property type="entry name" value="MCPsignal_dom"/>
</dbReference>
<dbReference type="Pfam" id="PF07238">
    <property type="entry name" value="PilZ"/>
    <property type="match status" value="1"/>
</dbReference>
<comment type="similarity">
    <text evidence="2">Belongs to the methyl-accepting chemotaxis (MCP) protein family.</text>
</comment>
<dbReference type="SMART" id="SM00304">
    <property type="entry name" value="HAMP"/>
    <property type="match status" value="1"/>
</dbReference>
<reference evidence="7 8" key="1">
    <citation type="submission" date="2018-04" db="EMBL/GenBank/DDBJ databases">
        <title>Genomic Encyclopedia of Archaeal and Bacterial Type Strains, Phase II (KMG-II): from individual species to whole genera.</title>
        <authorList>
            <person name="Goeker M."/>
        </authorList>
    </citation>
    <scope>NUCLEOTIDE SEQUENCE [LARGE SCALE GENOMIC DNA]</scope>
    <source>
        <strain evidence="7 8">DSM 25521</strain>
    </source>
</reference>
<keyword evidence="4" id="KW-0472">Membrane</keyword>
<dbReference type="InterPro" id="IPR009875">
    <property type="entry name" value="PilZ_domain"/>
</dbReference>
<proteinExistence type="inferred from homology"/>
<evidence type="ECO:0000256" key="2">
    <source>
        <dbReference type="ARBA" id="ARBA00029447"/>
    </source>
</evidence>
<dbReference type="SMART" id="SM00283">
    <property type="entry name" value="MA"/>
    <property type="match status" value="1"/>
</dbReference>
<name>A0A2T4YWH3_9HYPH</name>
<dbReference type="GO" id="GO:0006935">
    <property type="term" value="P:chemotaxis"/>
    <property type="evidence" value="ECO:0007669"/>
    <property type="project" value="InterPro"/>
</dbReference>